<feature type="compositionally biased region" description="Basic and acidic residues" evidence="1">
    <location>
        <begin position="390"/>
        <end position="403"/>
    </location>
</feature>
<accession>A0AAN0J544</accession>
<keyword evidence="3" id="KW-1185">Reference proteome</keyword>
<feature type="region of interest" description="Disordered" evidence="1">
    <location>
        <begin position="681"/>
        <end position="763"/>
    </location>
</feature>
<evidence type="ECO:0000313" key="2">
    <source>
        <dbReference type="EnsemblMetazoa" id="XP_019851828.1"/>
    </source>
</evidence>
<feature type="compositionally biased region" description="Low complexity" evidence="1">
    <location>
        <begin position="90"/>
        <end position="99"/>
    </location>
</feature>
<feature type="compositionally biased region" description="Low complexity" evidence="1">
    <location>
        <begin position="410"/>
        <end position="421"/>
    </location>
</feature>
<dbReference type="Proteomes" id="UP000007879">
    <property type="component" value="Unassembled WGS sequence"/>
</dbReference>
<dbReference type="KEGG" id="aqu:109581836"/>
<reference evidence="2" key="2">
    <citation type="submission" date="2024-06" db="UniProtKB">
        <authorList>
            <consortium name="EnsemblMetazoa"/>
        </authorList>
    </citation>
    <scope>IDENTIFICATION</scope>
</reference>
<feature type="compositionally biased region" description="Acidic residues" evidence="1">
    <location>
        <begin position="752"/>
        <end position="763"/>
    </location>
</feature>
<evidence type="ECO:0000313" key="3">
    <source>
        <dbReference type="Proteomes" id="UP000007879"/>
    </source>
</evidence>
<proteinExistence type="predicted"/>
<organism evidence="2 3">
    <name type="scientific">Amphimedon queenslandica</name>
    <name type="common">Sponge</name>
    <dbReference type="NCBI Taxonomy" id="400682"/>
    <lineage>
        <taxon>Eukaryota</taxon>
        <taxon>Metazoa</taxon>
        <taxon>Porifera</taxon>
        <taxon>Demospongiae</taxon>
        <taxon>Heteroscleromorpha</taxon>
        <taxon>Haplosclerida</taxon>
        <taxon>Niphatidae</taxon>
        <taxon>Amphimedon</taxon>
    </lineage>
</organism>
<evidence type="ECO:0000256" key="1">
    <source>
        <dbReference type="SAM" id="MobiDB-lite"/>
    </source>
</evidence>
<name>A0AAN0J544_AMPQE</name>
<feature type="compositionally biased region" description="Polar residues" evidence="1">
    <location>
        <begin position="708"/>
        <end position="730"/>
    </location>
</feature>
<dbReference type="AlphaFoldDB" id="A0AAN0J544"/>
<reference evidence="3" key="1">
    <citation type="journal article" date="2010" name="Nature">
        <title>The Amphimedon queenslandica genome and the evolution of animal complexity.</title>
        <authorList>
            <person name="Srivastava M."/>
            <person name="Simakov O."/>
            <person name="Chapman J."/>
            <person name="Fahey B."/>
            <person name="Gauthier M.E."/>
            <person name="Mitros T."/>
            <person name="Richards G.S."/>
            <person name="Conaco C."/>
            <person name="Dacre M."/>
            <person name="Hellsten U."/>
            <person name="Larroux C."/>
            <person name="Putnam N.H."/>
            <person name="Stanke M."/>
            <person name="Adamska M."/>
            <person name="Darling A."/>
            <person name="Degnan S.M."/>
            <person name="Oakley T.H."/>
            <person name="Plachetzki D.C."/>
            <person name="Zhai Y."/>
            <person name="Adamski M."/>
            <person name="Calcino A."/>
            <person name="Cummins S.F."/>
            <person name="Goodstein D.M."/>
            <person name="Harris C."/>
            <person name="Jackson D.J."/>
            <person name="Leys S.P."/>
            <person name="Shu S."/>
            <person name="Woodcroft B.J."/>
            <person name="Vervoort M."/>
            <person name="Kosik K.S."/>
            <person name="Manning G."/>
            <person name="Degnan B.M."/>
            <person name="Rokhsar D.S."/>
        </authorList>
    </citation>
    <scope>NUCLEOTIDE SEQUENCE [LARGE SCALE GENOMIC DNA]</scope>
</reference>
<feature type="region of interest" description="Disordered" evidence="1">
    <location>
        <begin position="353"/>
        <end position="443"/>
    </location>
</feature>
<dbReference type="EnsemblMetazoa" id="XM_019996269.1">
    <property type="protein sequence ID" value="XP_019851828.1"/>
    <property type="gene ID" value="LOC109581836"/>
</dbReference>
<dbReference type="RefSeq" id="XP_019851828.1">
    <property type="nucleotide sequence ID" value="XM_019996269.1"/>
</dbReference>
<feature type="compositionally biased region" description="Low complexity" evidence="1">
    <location>
        <begin position="429"/>
        <end position="440"/>
    </location>
</feature>
<dbReference type="GeneID" id="109581836"/>
<feature type="region of interest" description="Disordered" evidence="1">
    <location>
        <begin position="77"/>
        <end position="126"/>
    </location>
</feature>
<feature type="compositionally biased region" description="Basic and acidic residues" evidence="1">
    <location>
        <begin position="360"/>
        <end position="370"/>
    </location>
</feature>
<protein>
    <submittedName>
        <fullName evidence="2">Uncharacterized protein</fullName>
    </submittedName>
</protein>
<sequence>MADDSGTPFLSYFSVCARARASKERNERMKQKADLLDSIFKPINTEKLDMLKKNCMATVTNKKGKSIRHSKAIRLSISSSEEEDDDTHHSTSLSLSDDSYQSSMEDQNEEKSTREEAASLLPPNSTFYPSLHQHRMSFPSIPLLTLPQAAASMPSPSLPLTMSPDISLESFTTSSSSTPILTSIMAPIYTAAAPVSTNVTSSAAPLVSTVTPISTVVPPVSTLFNAASSITLVSTPISMMSIQTSTEDITAPIPLVSTAAAAASTPFISVAPPMASNVSVSMASNVHRASPSQSSSLSSLLDQPVIIDVKQQPQELIVSLSPSSVSSIEGHHSVEQFTYDNKDASNENNELLDASNAQKGSKEKEEDGDKSSLSSESDFWETPSTAPVMDRLHTHPDTVDDKTASPNAGITATDNINPTTPDDTKQHKSSLQSHSGSTSSVDYNPKNATMAAFSLLHTLNAQLRRDHKLSKALYQTSTANNIQSSIQHSSVLNSLLTKRAELGKDMTTWDSGTLLSVLITSLHEVIAQHGPPVLKTDDKMVQRARSDDDDEGWSTLLPLLLEHVRLLFQCGTLLEKIAQVFSPVLQIEENKLLTFFERECGAEEIFSLTPSSISSLSQENEAEVNKKQSAYHSLLQSSVHSDVSDSLSEDSAVLALQLKRDTNTKPFGGINVMTGFGGEVGDKKDEFDGSLPLPSSPPCAPQPRYTEPHTSSNQENTSGTTEKLNQSTLQKRMGQHEVDEIISSPLSGPSVDDNDDDDFDFYN</sequence>